<reference evidence="3" key="1">
    <citation type="journal article" date="2018" name="Genome Biol.">
        <title>SKESA: strategic k-mer extension for scrupulous assemblies.</title>
        <authorList>
            <person name="Souvorov A."/>
            <person name="Agarwala R."/>
            <person name="Lipman D.J."/>
        </authorList>
    </citation>
    <scope>NUCLEOTIDE SEQUENCE</scope>
    <source>
        <strain evidence="3">Morganella morganii ARLG-3209</strain>
    </source>
</reference>
<evidence type="ECO:0000313" key="4">
    <source>
        <dbReference type="Proteomes" id="UP000865968"/>
    </source>
</evidence>
<organism evidence="3 4">
    <name type="scientific">Morganella morganii</name>
    <name type="common">Proteus morganii</name>
    <dbReference type="NCBI Taxonomy" id="582"/>
    <lineage>
        <taxon>Bacteria</taxon>
        <taxon>Pseudomonadati</taxon>
        <taxon>Pseudomonadota</taxon>
        <taxon>Gammaproteobacteria</taxon>
        <taxon>Enterobacterales</taxon>
        <taxon>Morganellaceae</taxon>
        <taxon>Morganella</taxon>
    </lineage>
</organism>
<evidence type="ECO:0000313" key="3">
    <source>
        <dbReference type="EMBL" id="HAT3807406.1"/>
    </source>
</evidence>
<feature type="region of interest" description="Disordered" evidence="1">
    <location>
        <begin position="385"/>
        <end position="404"/>
    </location>
</feature>
<reference evidence="3" key="2">
    <citation type="submission" date="2020-10" db="EMBL/GenBank/DDBJ databases">
        <authorList>
            <consortium name="NCBI Pathogen Detection Project"/>
        </authorList>
    </citation>
    <scope>NUCLEOTIDE SEQUENCE</scope>
    <source>
        <strain evidence="3">Morganella morganii ARLG-3209</strain>
    </source>
</reference>
<dbReference type="EMBL" id="DACSWI010000001">
    <property type="protein sequence ID" value="HAT3807406.1"/>
    <property type="molecule type" value="Genomic_DNA"/>
</dbReference>
<evidence type="ECO:0000256" key="2">
    <source>
        <dbReference type="SAM" id="Phobius"/>
    </source>
</evidence>
<proteinExistence type="predicted"/>
<name>A0AAN5MC51_MORMO</name>
<dbReference type="Proteomes" id="UP000865968">
    <property type="component" value="Unassembled WGS sequence"/>
</dbReference>
<feature type="transmembrane region" description="Helical" evidence="2">
    <location>
        <begin position="857"/>
        <end position="890"/>
    </location>
</feature>
<keyword evidence="2" id="KW-0472">Membrane</keyword>
<gene>
    <name evidence="3" type="ORF">I8608_000184</name>
</gene>
<keyword evidence="2" id="KW-0812">Transmembrane</keyword>
<protein>
    <submittedName>
        <fullName evidence="3">Calcium-binding protein</fullName>
    </submittedName>
</protein>
<dbReference type="SUPFAM" id="SSF51120">
    <property type="entry name" value="beta-Roll"/>
    <property type="match status" value="1"/>
</dbReference>
<evidence type="ECO:0000256" key="1">
    <source>
        <dbReference type="SAM" id="MobiDB-lite"/>
    </source>
</evidence>
<comment type="caution">
    <text evidence="3">The sequence shown here is derived from an EMBL/GenBank/DDBJ whole genome shotgun (WGS) entry which is preliminary data.</text>
</comment>
<sequence>MPPVNTLTTASSANITPVYRDNPKPEDPDIWFDAIDYVEMEETWFEGAEAFTPYKDHHTDPSFSAGDAADSRVPFTEDCRRCVQQLVRTLGEYGENKILSVCLSELLPGTPAPVIIAANSLYTAVTERRNIDTAVLHALGLVSGYLPENMNIVSRLAAIIRDTVTGWTDGTFLQPFLGNDENHTSIHLFTALAVITIVARHRMKEEGPPQRNVLKVPAFMAAIFIRAGYYWTALGNMTGKLPSGAEPAENTAELQHPPAFEVETLAEMSGDRCQALTPCPPSALQLTAFSSNSTTNPERYFRGIVKNRPAMPEAINSLPPPEQVHYLAVDKLRQESGLSELLYCATRKTETRRQTNEKIVTNSHFNTKCDATVYPEPLKNTVNNIPAHTGEPGTPSSPPATSRRGGDAVLPLVMTGAVMVPVATSYVQALKSKTVIAAGTAMGLLGLTGGVKARRDRFSSPESIKNDDIKSDLLKATDMNTQKLSLFGTPKKVFRTYRLISDESGQSKKIQPRKAMNLDLIRLGSEMYKTKDYLTFSLPSQHTVPDVHQIGVVKKIKKGISHITFDFRSDTGHSKCIIFSLRKYNAEEVFKLLKHGKDLIAWNNGNESIRKNFFMDLTQTSKFDITVNQGLMSFVDVNINNENIYTDMTDNTLSAFFAGINCEKTSKFYREVHIKDLTTEHVKPHILLTDWSGFISVAEKNGIKIDRRINPFTEECMTFYGSKEHLKIISEREILFESIYKGRVKRSVSADASLTTALNAVSFIHLTRVLSDPRVDRETKENTILDYVKITSADAFSFSTGLIEHMDPFKLVSGPYAAGVKGILKTAGASVEVIFSALNFIEGVEETDLAKIASASLGILGAISGVVLSGFTGFGLALFLMGGGLILDAISDTKKRGRQREAFFKDTILNVTRNQLYNYAWISKTNQKGEHEGSYNEFILTDNNSPGEKQKNAADEYLFYESLSGHQYITPEKAGSFDNVTYNTSPESENMGFIGFKTHEETKGERVSHIIYTSDAAIKDTSYIAHNNQGKDSIQGYGDFLNGDDTIYSRSTGARINAGDGHDIVFVSGSEDVIDGGSGSNTAIIDGLKRKIVLNVFGDGHASVGNTVLKNFGSYILTGRGHEIIVNPNGLSDTIPVFICSGGGHIILRNPVSTNGEAVVLQKGNKLRLPAGKGFTYASIPNSISVGGKTIALQKGFVVSALYD</sequence>
<accession>A0AAN5MC51</accession>
<dbReference type="InterPro" id="IPR011049">
    <property type="entry name" value="Serralysin-like_metalloprot_C"/>
</dbReference>
<keyword evidence="2" id="KW-1133">Transmembrane helix</keyword>
<dbReference type="AlphaFoldDB" id="A0AAN5MC51"/>